<proteinExistence type="inferred from homology"/>
<evidence type="ECO:0000313" key="12">
    <source>
        <dbReference type="Proteomes" id="UP000824145"/>
    </source>
</evidence>
<evidence type="ECO:0000259" key="10">
    <source>
        <dbReference type="Pfam" id="PF25198"/>
    </source>
</evidence>
<name>A0A9D1MKW4_9FIRM</name>
<dbReference type="InterPro" id="IPR046953">
    <property type="entry name" value="Spore_GerAC-like_C"/>
</dbReference>
<evidence type="ECO:0000256" key="3">
    <source>
        <dbReference type="ARBA" id="ARBA00022544"/>
    </source>
</evidence>
<dbReference type="PANTHER" id="PTHR35789">
    <property type="entry name" value="SPORE GERMINATION PROTEIN B3"/>
    <property type="match status" value="1"/>
</dbReference>
<protein>
    <recommendedName>
        <fullName evidence="13">Germination protein, Ger(X)C family</fullName>
    </recommendedName>
</protein>
<reference evidence="11" key="2">
    <citation type="journal article" date="2021" name="PeerJ">
        <title>Extensive microbial diversity within the chicken gut microbiome revealed by metagenomics and culture.</title>
        <authorList>
            <person name="Gilroy R."/>
            <person name="Ravi A."/>
            <person name="Getino M."/>
            <person name="Pursley I."/>
            <person name="Horton D.L."/>
            <person name="Alikhan N.F."/>
            <person name="Baker D."/>
            <person name="Gharbi K."/>
            <person name="Hall N."/>
            <person name="Watson M."/>
            <person name="Adriaenssens E.M."/>
            <person name="Foster-Nyarko E."/>
            <person name="Jarju S."/>
            <person name="Secka A."/>
            <person name="Antonio M."/>
            <person name="Oren A."/>
            <person name="Chaudhuri R.R."/>
            <person name="La Ragione R."/>
            <person name="Hildebrand F."/>
            <person name="Pallen M.J."/>
        </authorList>
    </citation>
    <scope>NUCLEOTIDE SEQUENCE</scope>
    <source>
        <strain evidence="11">9366</strain>
    </source>
</reference>
<comment type="similarity">
    <text evidence="2">Belongs to the GerABKC lipoprotein family.</text>
</comment>
<evidence type="ECO:0000313" key="11">
    <source>
        <dbReference type="EMBL" id="HIU62365.1"/>
    </source>
</evidence>
<evidence type="ECO:0008006" key="13">
    <source>
        <dbReference type="Google" id="ProtNLM"/>
    </source>
</evidence>
<organism evidence="11 12">
    <name type="scientific">Candidatus Caccalectryoclostridium excrementigallinarum</name>
    <dbReference type="NCBI Taxonomy" id="2840710"/>
    <lineage>
        <taxon>Bacteria</taxon>
        <taxon>Bacillati</taxon>
        <taxon>Bacillota</taxon>
        <taxon>Clostridia</taxon>
        <taxon>Christensenellales</taxon>
        <taxon>Christensenellaceae</taxon>
        <taxon>Christensenellaceae incertae sedis</taxon>
        <taxon>Candidatus Caccalectryoclostridium</taxon>
    </lineage>
</organism>
<dbReference type="Gene3D" id="3.30.300.210">
    <property type="entry name" value="Nutrient germinant receptor protein C, domain 3"/>
    <property type="match status" value="1"/>
</dbReference>
<evidence type="ECO:0000256" key="4">
    <source>
        <dbReference type="ARBA" id="ARBA00022729"/>
    </source>
</evidence>
<evidence type="ECO:0000256" key="2">
    <source>
        <dbReference type="ARBA" id="ARBA00007886"/>
    </source>
</evidence>
<feature type="transmembrane region" description="Helical" evidence="8">
    <location>
        <begin position="12"/>
        <end position="31"/>
    </location>
</feature>
<keyword evidence="3" id="KW-0309">Germination</keyword>
<keyword evidence="5 8" id="KW-0472">Membrane</keyword>
<evidence type="ECO:0000256" key="1">
    <source>
        <dbReference type="ARBA" id="ARBA00004635"/>
    </source>
</evidence>
<dbReference type="EMBL" id="DVNJ01000002">
    <property type="protein sequence ID" value="HIU62365.1"/>
    <property type="molecule type" value="Genomic_DNA"/>
</dbReference>
<evidence type="ECO:0000259" key="9">
    <source>
        <dbReference type="Pfam" id="PF05504"/>
    </source>
</evidence>
<keyword evidence="7" id="KW-0449">Lipoprotein</keyword>
<dbReference type="InterPro" id="IPR038501">
    <property type="entry name" value="Spore_GerAC_C_sf"/>
</dbReference>
<evidence type="ECO:0000256" key="5">
    <source>
        <dbReference type="ARBA" id="ARBA00023136"/>
    </source>
</evidence>
<dbReference type="PANTHER" id="PTHR35789:SF1">
    <property type="entry name" value="SPORE GERMINATION PROTEIN B3"/>
    <property type="match status" value="1"/>
</dbReference>
<dbReference type="AlphaFoldDB" id="A0A9D1MKW4"/>
<evidence type="ECO:0000256" key="6">
    <source>
        <dbReference type="ARBA" id="ARBA00023139"/>
    </source>
</evidence>
<reference evidence="11" key="1">
    <citation type="submission" date="2020-10" db="EMBL/GenBank/DDBJ databases">
        <authorList>
            <person name="Gilroy R."/>
        </authorList>
    </citation>
    <scope>NUCLEOTIDE SEQUENCE</scope>
    <source>
        <strain evidence="11">9366</strain>
    </source>
</reference>
<dbReference type="Gene3D" id="6.20.190.10">
    <property type="entry name" value="Nutrient germinant receptor protein C, domain 1"/>
    <property type="match status" value="1"/>
</dbReference>
<feature type="domain" description="Spore germination GerAC-like C-terminal" evidence="9">
    <location>
        <begin position="241"/>
        <end position="382"/>
    </location>
</feature>
<accession>A0A9D1MKW4</accession>
<keyword evidence="8" id="KW-0812">Transmembrane</keyword>
<dbReference type="Pfam" id="PF05504">
    <property type="entry name" value="Spore_GerAC"/>
    <property type="match status" value="1"/>
</dbReference>
<keyword evidence="8" id="KW-1133">Transmembrane helix</keyword>
<sequence>MQRRKGMRLRGGFKWAAVLIIAVVLVGFDLLSDNASIVNRGMVAGLAVDGSGELIELAAQVILPGSGGSSAGGNDFMIFTSSGKTMQDAIEKLSVTMGVKASLAHCTLVILGEDLLRTRSEAVMKHFIRSPYFADNTLLVAASGRASDVLAAKVPINEVASYHLQRMMQGVQREAGVNASTVKDYFAEYYYIGGASCMPLAVVSDCEYSPVGPGSEGGEGAQLLDLSRTLVTTREGYALALDRDASRGLSFVRGRLNDGTIVFTGDNARERDVVILESKCKLSVEGDNKAVARVKLKVKRNELPTARDGEIENTISLRELKRIEESVRGQIIACFEQCQKADIDIFHIGERLYRKKGEAWRKNQNKLYIRDIEFDAEIQVKVK</sequence>
<dbReference type="InterPro" id="IPR057336">
    <property type="entry name" value="GerAC_N"/>
</dbReference>
<dbReference type="GO" id="GO:0016020">
    <property type="term" value="C:membrane"/>
    <property type="evidence" value="ECO:0007669"/>
    <property type="project" value="UniProtKB-SubCell"/>
</dbReference>
<dbReference type="GO" id="GO:0009847">
    <property type="term" value="P:spore germination"/>
    <property type="evidence" value="ECO:0007669"/>
    <property type="project" value="InterPro"/>
</dbReference>
<dbReference type="Pfam" id="PF25198">
    <property type="entry name" value="Spore_GerAC_N"/>
    <property type="match status" value="1"/>
</dbReference>
<comment type="caution">
    <text evidence="11">The sequence shown here is derived from an EMBL/GenBank/DDBJ whole genome shotgun (WGS) entry which is preliminary data.</text>
</comment>
<evidence type="ECO:0000256" key="7">
    <source>
        <dbReference type="ARBA" id="ARBA00023288"/>
    </source>
</evidence>
<feature type="domain" description="Spore germination protein N-terminal" evidence="10">
    <location>
        <begin position="36"/>
        <end position="200"/>
    </location>
</feature>
<comment type="subcellular location">
    <subcellularLocation>
        <location evidence="1">Membrane</location>
        <topology evidence="1">Lipid-anchor</topology>
    </subcellularLocation>
</comment>
<dbReference type="Proteomes" id="UP000824145">
    <property type="component" value="Unassembled WGS sequence"/>
</dbReference>
<keyword evidence="4" id="KW-0732">Signal</keyword>
<gene>
    <name evidence="11" type="ORF">IAB07_01165</name>
</gene>
<evidence type="ECO:0000256" key="8">
    <source>
        <dbReference type="SAM" id="Phobius"/>
    </source>
</evidence>
<keyword evidence="6" id="KW-0564">Palmitate</keyword>
<dbReference type="InterPro" id="IPR008844">
    <property type="entry name" value="Spore_GerAC-like"/>
</dbReference>